<dbReference type="RefSeq" id="WP_208177575.1">
    <property type="nucleotide sequence ID" value="NZ_JAGETZ010000013.1"/>
</dbReference>
<dbReference type="Gene3D" id="2.60.40.2380">
    <property type="match status" value="1"/>
</dbReference>
<sequence>MPSFLQVFRSVLFLLLLFGLGHGRAKAGGPVRLCAKTQCVMLDTACFQVLADASGQLTLAQVQQPAIAARFGIVPEQPYTMRHPGTVYWLRFRVCNQDSTQRQWVMELFDSHVTHVTWYRPGPNGQCDSVVTGAGHPYATRLYQYRDFIFPLRAIPAAGQTYYLKLRSVSRTSLRGILWNEQSLLVHLRNDATWLGVFYGILGIILLYNLCLFAFVRESTYLYYVLYVLSCALLFLTEDGLGFQFLWPNCPRFNLLANCCAPVLLLLQFALYSRRFLDTALHLPRFDAWLKGLAVGSAGLILLDVLLLKTGQSYWVYGLPYGAFYVAAAVLFRRGSRPARFYLAANMVVALSVIFLIARKLGIELLSEHPMTVYSLNIAFVLEVVVLSYALAEKIRGIKCETLHTQQELLKQLRKKQRAQELLVAQLQQNQELKDTLNTELESQVLRRTTELQQQSQTIALRNQELSEANTLLNSQARTIEQLNQELKRDLQQTQEARVLSKLVNFEDFSRIYPNRDACLRYLAELKWQRGFRCRKCGHEKSCDAREPHAQRCTRCGYLESATAYTLLHRCKFDIVKALYSVLLVHTHQGEYSSLALSQVLELRRATCHNFIQKVHAAMQMRQQSADYDKTESWTHVLLEEYQPIENDQSIPGSAEVPGSYA</sequence>
<feature type="domain" description="7TM-DISM receptor extracellular" evidence="4">
    <location>
        <begin position="47"/>
        <end position="179"/>
    </location>
</feature>
<protein>
    <recommendedName>
        <fullName evidence="7">Chromosome partitioning protein ParA</fullName>
    </recommendedName>
</protein>
<dbReference type="Pfam" id="PF07696">
    <property type="entry name" value="7TMR-DISMED2"/>
    <property type="match status" value="1"/>
</dbReference>
<feature type="transmembrane region" description="Helical" evidence="2">
    <location>
        <begin position="339"/>
        <end position="359"/>
    </location>
</feature>
<evidence type="ECO:0008006" key="7">
    <source>
        <dbReference type="Google" id="ProtNLM"/>
    </source>
</evidence>
<name>A0ABS3QMG1_9BACT</name>
<feature type="transmembrane region" description="Helical" evidence="2">
    <location>
        <begin position="288"/>
        <end position="308"/>
    </location>
</feature>
<feature type="transmembrane region" description="Helical" evidence="2">
    <location>
        <begin position="371"/>
        <end position="392"/>
    </location>
</feature>
<keyword evidence="2" id="KW-0812">Transmembrane</keyword>
<accession>A0ABS3QMG1</accession>
<reference evidence="5 6" key="1">
    <citation type="submission" date="2021-03" db="EMBL/GenBank/DDBJ databases">
        <authorList>
            <person name="Kim M.K."/>
        </authorList>
    </citation>
    <scope>NUCLEOTIDE SEQUENCE [LARGE SCALE GENOMIC DNA]</scope>
    <source>
        <strain evidence="5 6">BT442</strain>
    </source>
</reference>
<keyword evidence="2" id="KW-1133">Transmembrane helix</keyword>
<keyword evidence="2" id="KW-0472">Membrane</keyword>
<feature type="transmembrane region" description="Helical" evidence="2">
    <location>
        <begin position="253"/>
        <end position="272"/>
    </location>
</feature>
<evidence type="ECO:0000259" key="3">
    <source>
        <dbReference type="Pfam" id="PF07695"/>
    </source>
</evidence>
<organism evidence="5 6">
    <name type="scientific">Hymenobacter negativus</name>
    <dbReference type="NCBI Taxonomy" id="2795026"/>
    <lineage>
        <taxon>Bacteria</taxon>
        <taxon>Pseudomonadati</taxon>
        <taxon>Bacteroidota</taxon>
        <taxon>Cytophagia</taxon>
        <taxon>Cytophagales</taxon>
        <taxon>Hymenobacteraceae</taxon>
        <taxon>Hymenobacter</taxon>
    </lineage>
</organism>
<feature type="coiled-coil region" evidence="1">
    <location>
        <begin position="466"/>
        <end position="500"/>
    </location>
</feature>
<evidence type="ECO:0000256" key="2">
    <source>
        <dbReference type="SAM" id="Phobius"/>
    </source>
</evidence>
<gene>
    <name evidence="5" type="ORF">J4E00_22690</name>
</gene>
<keyword evidence="6" id="KW-1185">Reference proteome</keyword>
<evidence type="ECO:0000313" key="5">
    <source>
        <dbReference type="EMBL" id="MBO2011890.1"/>
    </source>
</evidence>
<keyword evidence="1" id="KW-0175">Coiled coil</keyword>
<evidence type="ECO:0000313" key="6">
    <source>
        <dbReference type="Proteomes" id="UP000664369"/>
    </source>
</evidence>
<feature type="domain" description="7TM-DISM receptor extracellular" evidence="3">
    <location>
        <begin position="193"/>
        <end position="393"/>
    </location>
</feature>
<feature type="transmembrane region" description="Helical" evidence="2">
    <location>
        <begin position="314"/>
        <end position="332"/>
    </location>
</feature>
<dbReference type="Pfam" id="PF07695">
    <property type="entry name" value="7TMR-DISM_7TM"/>
    <property type="match status" value="1"/>
</dbReference>
<dbReference type="InterPro" id="IPR011623">
    <property type="entry name" value="7TMR_DISM_rcpt_extracell_dom1"/>
</dbReference>
<feature type="transmembrane region" description="Helical" evidence="2">
    <location>
        <begin position="222"/>
        <end position="247"/>
    </location>
</feature>
<comment type="caution">
    <text evidence="5">The sequence shown here is derived from an EMBL/GenBank/DDBJ whole genome shotgun (WGS) entry which is preliminary data.</text>
</comment>
<proteinExistence type="predicted"/>
<dbReference type="InterPro" id="IPR011622">
    <property type="entry name" value="7TMR_DISM_rcpt_extracell_dom2"/>
</dbReference>
<dbReference type="Proteomes" id="UP000664369">
    <property type="component" value="Unassembled WGS sequence"/>
</dbReference>
<dbReference type="EMBL" id="JAGETZ010000013">
    <property type="protein sequence ID" value="MBO2011890.1"/>
    <property type="molecule type" value="Genomic_DNA"/>
</dbReference>
<feature type="transmembrane region" description="Helical" evidence="2">
    <location>
        <begin position="192"/>
        <end position="215"/>
    </location>
</feature>
<evidence type="ECO:0000256" key="1">
    <source>
        <dbReference type="SAM" id="Coils"/>
    </source>
</evidence>
<evidence type="ECO:0000259" key="4">
    <source>
        <dbReference type="Pfam" id="PF07696"/>
    </source>
</evidence>